<name>G0XZE1_PINFU</name>
<accession>G0XZE1</accession>
<organism evidence="13">
    <name type="scientific">Pinctada fucata</name>
    <name type="common">Akoya pearl oyster</name>
    <name type="synonym">Pinctada imbricata fucata</name>
    <dbReference type="NCBI Taxonomy" id="50426"/>
    <lineage>
        <taxon>Eukaryota</taxon>
        <taxon>Metazoa</taxon>
        <taxon>Spiralia</taxon>
        <taxon>Lophotrochozoa</taxon>
        <taxon>Mollusca</taxon>
        <taxon>Bivalvia</taxon>
        <taxon>Autobranchia</taxon>
        <taxon>Pteriomorphia</taxon>
        <taxon>Pterioida</taxon>
        <taxon>Pterioidea</taxon>
        <taxon>Pteriidae</taxon>
        <taxon>Pinctada</taxon>
    </lineage>
</organism>
<dbReference type="Pfam" id="PF01187">
    <property type="entry name" value="MIF"/>
    <property type="match status" value="1"/>
</dbReference>
<keyword evidence="3" id="KW-0202">Cytokine</keyword>
<evidence type="ECO:0000256" key="4">
    <source>
        <dbReference type="ARBA" id="ARBA00022525"/>
    </source>
</evidence>
<evidence type="ECO:0000256" key="5">
    <source>
        <dbReference type="ARBA" id="ARBA00023235"/>
    </source>
</evidence>
<comment type="catalytic activity">
    <reaction evidence="7">
        <text>L-dopachrome = 5,6-dihydroxyindole-2-carboxylate</text>
        <dbReference type="Rhea" id="RHEA:13041"/>
        <dbReference type="ChEBI" id="CHEBI:16875"/>
        <dbReference type="ChEBI" id="CHEBI:57509"/>
        <dbReference type="EC" id="5.3.3.12"/>
    </reaction>
</comment>
<dbReference type="GO" id="GO:0050178">
    <property type="term" value="F:phenylpyruvate tautomerase activity"/>
    <property type="evidence" value="ECO:0007669"/>
    <property type="project" value="UniProtKB-EC"/>
</dbReference>
<dbReference type="InterPro" id="IPR014347">
    <property type="entry name" value="Tautomerase/MIF_sf"/>
</dbReference>
<evidence type="ECO:0000256" key="2">
    <source>
        <dbReference type="ARBA" id="ARBA00005851"/>
    </source>
</evidence>
<keyword evidence="4" id="KW-0964">Secreted</keyword>
<comment type="catalytic activity">
    <reaction evidence="6">
        <text>3-phenylpyruvate = enol-phenylpyruvate</text>
        <dbReference type="Rhea" id="RHEA:17097"/>
        <dbReference type="ChEBI" id="CHEBI:16815"/>
        <dbReference type="ChEBI" id="CHEBI:18005"/>
        <dbReference type="EC" id="5.3.2.1"/>
    </reaction>
</comment>
<evidence type="ECO:0000256" key="9">
    <source>
        <dbReference type="ARBA" id="ARBA00039086"/>
    </source>
</evidence>
<evidence type="ECO:0000256" key="7">
    <source>
        <dbReference type="ARBA" id="ARBA00036823"/>
    </source>
</evidence>
<dbReference type="EMBL" id="HQ448854">
    <property type="protein sequence ID" value="ADU19847.1"/>
    <property type="molecule type" value="mRNA"/>
</dbReference>
<dbReference type="EC" id="5.3.3.12" evidence="8"/>
<reference evidence="13" key="1">
    <citation type="submission" date="2010-10" db="EMBL/GenBank/DDBJ databases">
        <authorList>
            <person name="Cui S.G."/>
            <person name="Zhang D.C."/>
            <person name="Jiang S.G."/>
            <person name="Pu H.L."/>
        </authorList>
    </citation>
    <scope>NUCLEOTIDE SEQUENCE</scope>
</reference>
<sequence length="119" mass="13259">MPVFAIYTNLPEDKIPDGFVLNASKFLAEQLGKPEMYITMRVHPDQMMSHGGSTDPCGSVEVYSIGALGDKNPDHADKIATFIEDKLKIPKDRFYVTFVDMKREDVGFGGKTFAQIAKK</sequence>
<evidence type="ECO:0000256" key="11">
    <source>
        <dbReference type="ARBA" id="ARBA00041912"/>
    </source>
</evidence>
<keyword evidence="5" id="KW-0413">Isomerase</keyword>
<evidence type="ECO:0000256" key="10">
    <source>
        <dbReference type="ARBA" id="ARBA00041631"/>
    </source>
</evidence>
<dbReference type="GO" id="GO:0005125">
    <property type="term" value="F:cytokine activity"/>
    <property type="evidence" value="ECO:0007669"/>
    <property type="project" value="UniProtKB-KW"/>
</dbReference>
<evidence type="ECO:0000256" key="8">
    <source>
        <dbReference type="ARBA" id="ARBA00038932"/>
    </source>
</evidence>
<dbReference type="AlphaFoldDB" id="G0XZE1"/>
<evidence type="ECO:0000313" key="13">
    <source>
        <dbReference type="EMBL" id="ADU19847.1"/>
    </source>
</evidence>
<evidence type="ECO:0000256" key="1">
    <source>
        <dbReference type="ARBA" id="ARBA00004613"/>
    </source>
</evidence>
<evidence type="ECO:0000256" key="6">
    <source>
        <dbReference type="ARBA" id="ARBA00036735"/>
    </source>
</evidence>
<evidence type="ECO:0000256" key="3">
    <source>
        <dbReference type="ARBA" id="ARBA00022514"/>
    </source>
</evidence>
<dbReference type="SUPFAM" id="SSF55331">
    <property type="entry name" value="Tautomerase/MIF"/>
    <property type="match status" value="1"/>
</dbReference>
<protein>
    <recommendedName>
        <fullName evidence="12">L-dopachrome isomerase</fullName>
        <ecNumber evidence="9">5.3.2.1</ecNumber>
        <ecNumber evidence="8">5.3.3.12</ecNumber>
    </recommendedName>
    <alternativeName>
        <fullName evidence="10">L-dopachrome tautomerase</fullName>
    </alternativeName>
    <alternativeName>
        <fullName evidence="11">Phenylpyruvate tautomerase</fullName>
    </alternativeName>
</protein>
<dbReference type="PANTHER" id="PTHR11954:SF6">
    <property type="entry name" value="MACROPHAGE MIGRATION INHIBITORY FACTOR"/>
    <property type="match status" value="1"/>
</dbReference>
<proteinExistence type="evidence at transcript level"/>
<reference evidence="13" key="2">
    <citation type="journal article" date="2011" name="Fish Shellfish Immunol.">
        <title>A macrophage migration inhibitory factor like oxidoreductase from pearl oyster Pinctada fucata involved in innate immune responses.</title>
        <authorList>
            <person name="Cui S."/>
            <person name="Zhang D."/>
            <person name="Jiang S."/>
            <person name="Pu H."/>
            <person name="Hu Y."/>
            <person name="Guo H."/>
            <person name="Chen M."/>
            <person name="Su T."/>
            <person name="Zhu C."/>
        </authorList>
    </citation>
    <scope>NUCLEOTIDE SEQUENCE</scope>
</reference>
<comment type="subcellular location">
    <subcellularLocation>
        <location evidence="1">Secreted</location>
    </subcellularLocation>
</comment>
<dbReference type="Gene3D" id="3.30.429.10">
    <property type="entry name" value="Macrophage Migration Inhibitory Factor"/>
    <property type="match status" value="1"/>
</dbReference>
<dbReference type="PANTHER" id="PTHR11954">
    <property type="entry name" value="D-DOPACHROME DECARBOXYLASE"/>
    <property type="match status" value="1"/>
</dbReference>
<dbReference type="EC" id="5.3.2.1" evidence="9"/>
<dbReference type="GO" id="GO:0005615">
    <property type="term" value="C:extracellular space"/>
    <property type="evidence" value="ECO:0007669"/>
    <property type="project" value="UniProtKB-KW"/>
</dbReference>
<dbReference type="GO" id="GO:0004167">
    <property type="term" value="F:dopachrome isomerase activity"/>
    <property type="evidence" value="ECO:0007669"/>
    <property type="project" value="UniProtKB-EC"/>
</dbReference>
<evidence type="ECO:0000256" key="12">
    <source>
        <dbReference type="ARBA" id="ARBA00042730"/>
    </source>
</evidence>
<comment type="similarity">
    <text evidence="2">Belongs to the MIF family.</text>
</comment>
<dbReference type="InterPro" id="IPR001398">
    <property type="entry name" value="Macrophage_inhib_fac"/>
</dbReference>